<dbReference type="Pfam" id="PF05617">
    <property type="entry name" value="Prolamin_like"/>
    <property type="match status" value="1"/>
</dbReference>
<evidence type="ECO:0000256" key="2">
    <source>
        <dbReference type="ARBA" id="ARBA00004613"/>
    </source>
</evidence>
<dbReference type="EMBL" id="JAMRDG010000001">
    <property type="protein sequence ID" value="KAJ3699553.1"/>
    <property type="molecule type" value="Genomic_DNA"/>
</dbReference>
<name>A0AAD6ESG4_9POAL</name>
<dbReference type="InterPro" id="IPR008502">
    <property type="entry name" value="Prolamin-like"/>
</dbReference>
<comment type="function">
    <text evidence="7">Involved in the regulation of gamete interactions during the double fertilization and to prevent multiple-pollen tube attraction; mediates the redistribution of the gamete fusogen HAP2/GCS1 to the cell surface after secretion upon sperm arrival.</text>
</comment>
<dbReference type="GO" id="GO:0080155">
    <property type="term" value="P:regulation of double fertilization forming a zygote and endosperm"/>
    <property type="evidence" value="ECO:0007669"/>
    <property type="project" value="UniProtKB-ARBA"/>
</dbReference>
<evidence type="ECO:0000256" key="5">
    <source>
        <dbReference type="ARBA" id="ARBA00023279"/>
    </source>
</evidence>
<evidence type="ECO:0000259" key="10">
    <source>
        <dbReference type="Pfam" id="PF05617"/>
    </source>
</evidence>
<dbReference type="GO" id="GO:0031410">
    <property type="term" value="C:cytoplasmic vesicle"/>
    <property type="evidence" value="ECO:0007669"/>
    <property type="project" value="UniProtKB-SubCell"/>
</dbReference>
<evidence type="ECO:0000256" key="6">
    <source>
        <dbReference type="ARBA" id="ARBA00023329"/>
    </source>
</evidence>
<dbReference type="PANTHER" id="PTHR35293">
    <property type="entry name" value="EGG CELL-SECRETED PROTEIN 1.5"/>
    <property type="match status" value="1"/>
</dbReference>
<evidence type="ECO:0000256" key="4">
    <source>
        <dbReference type="ARBA" id="ARBA00022729"/>
    </source>
</evidence>
<feature type="signal peptide" evidence="9">
    <location>
        <begin position="1"/>
        <end position="22"/>
    </location>
</feature>
<dbReference type="AlphaFoldDB" id="A0AAD6ESG4"/>
<comment type="similarity">
    <text evidence="8">Belongs to the plant egg cell-secreted peptide family.</text>
</comment>
<sequence>MAFKQFFLLAILLLTFTLTTISNPTEARSFRPNLEARLQSNGLVQCWDSLIELRSCSGEIILFFINGETYLGPGCCRAIGVIQHQCWAADAMLAALGFTAEEGDVLRGYCDATKDQDYGPVSAPPIAPAPAPVAPLA</sequence>
<keyword evidence="3" id="KW-0964">Secreted</keyword>
<dbReference type="PANTHER" id="PTHR35293:SF10">
    <property type="entry name" value="EGG CELL-SECRETED PROTEIN 1.2-RELATED"/>
    <property type="match status" value="1"/>
</dbReference>
<keyword evidence="4 9" id="KW-0732">Signal</keyword>
<gene>
    <name evidence="11" type="ORF">LUZ61_003258</name>
</gene>
<reference evidence="11 12" key="1">
    <citation type="journal article" date="2022" name="Cell">
        <title>Repeat-based holocentromeres influence genome architecture and karyotype evolution.</title>
        <authorList>
            <person name="Hofstatter P.G."/>
            <person name="Thangavel G."/>
            <person name="Lux T."/>
            <person name="Neumann P."/>
            <person name="Vondrak T."/>
            <person name="Novak P."/>
            <person name="Zhang M."/>
            <person name="Costa L."/>
            <person name="Castellani M."/>
            <person name="Scott A."/>
            <person name="Toegelov H."/>
            <person name="Fuchs J."/>
            <person name="Mata-Sucre Y."/>
            <person name="Dias Y."/>
            <person name="Vanzela A.L.L."/>
            <person name="Huettel B."/>
            <person name="Almeida C.C.S."/>
            <person name="Simkova H."/>
            <person name="Souza G."/>
            <person name="Pedrosa-Harand A."/>
            <person name="Macas J."/>
            <person name="Mayer K.F.X."/>
            <person name="Houben A."/>
            <person name="Marques A."/>
        </authorList>
    </citation>
    <scope>NUCLEOTIDE SEQUENCE [LARGE SCALE GENOMIC DNA]</scope>
    <source>
        <strain evidence="11">RhyTen1mFocal</strain>
    </source>
</reference>
<proteinExistence type="inferred from homology"/>
<feature type="chain" id="PRO_5041912902" description="Prolamin-like domain-containing protein" evidence="9">
    <location>
        <begin position="23"/>
        <end position="137"/>
    </location>
</feature>
<evidence type="ECO:0000256" key="9">
    <source>
        <dbReference type="SAM" id="SignalP"/>
    </source>
</evidence>
<evidence type="ECO:0000256" key="1">
    <source>
        <dbReference type="ARBA" id="ARBA00004541"/>
    </source>
</evidence>
<evidence type="ECO:0000313" key="11">
    <source>
        <dbReference type="EMBL" id="KAJ3699553.1"/>
    </source>
</evidence>
<evidence type="ECO:0000313" key="12">
    <source>
        <dbReference type="Proteomes" id="UP001210211"/>
    </source>
</evidence>
<feature type="domain" description="Prolamin-like" evidence="10">
    <location>
        <begin position="45"/>
        <end position="111"/>
    </location>
</feature>
<protein>
    <recommendedName>
        <fullName evidence="10">Prolamin-like domain-containing protein</fullName>
    </recommendedName>
</protein>
<evidence type="ECO:0000256" key="7">
    <source>
        <dbReference type="ARBA" id="ARBA00034457"/>
    </source>
</evidence>
<evidence type="ECO:0000256" key="8">
    <source>
        <dbReference type="ARBA" id="ARBA00034484"/>
    </source>
</evidence>
<comment type="subcellular location">
    <subcellularLocation>
        <location evidence="1">Cytoplasmic vesicle</location>
    </subcellularLocation>
    <subcellularLocation>
        <location evidence="2">Secreted</location>
    </subcellularLocation>
</comment>
<accession>A0AAD6ESG4</accession>
<evidence type="ECO:0000256" key="3">
    <source>
        <dbReference type="ARBA" id="ARBA00022525"/>
    </source>
</evidence>
<keyword evidence="12" id="KW-1185">Reference proteome</keyword>
<dbReference type="GO" id="GO:0009567">
    <property type="term" value="P:double fertilization forming a zygote and endosperm"/>
    <property type="evidence" value="ECO:0007669"/>
    <property type="project" value="InterPro"/>
</dbReference>
<keyword evidence="6" id="KW-0968">Cytoplasmic vesicle</keyword>
<dbReference type="Proteomes" id="UP001210211">
    <property type="component" value="Unassembled WGS sequence"/>
</dbReference>
<keyword evidence="5" id="KW-0278">Fertilization</keyword>
<comment type="caution">
    <text evidence="11">The sequence shown here is derived from an EMBL/GenBank/DDBJ whole genome shotgun (WGS) entry which is preliminary data.</text>
</comment>
<organism evidence="11 12">
    <name type="scientific">Rhynchospora tenuis</name>
    <dbReference type="NCBI Taxonomy" id="198213"/>
    <lineage>
        <taxon>Eukaryota</taxon>
        <taxon>Viridiplantae</taxon>
        <taxon>Streptophyta</taxon>
        <taxon>Embryophyta</taxon>
        <taxon>Tracheophyta</taxon>
        <taxon>Spermatophyta</taxon>
        <taxon>Magnoliopsida</taxon>
        <taxon>Liliopsida</taxon>
        <taxon>Poales</taxon>
        <taxon>Cyperaceae</taxon>
        <taxon>Cyperoideae</taxon>
        <taxon>Rhynchosporeae</taxon>
        <taxon>Rhynchospora</taxon>
    </lineage>
</organism>
<dbReference type="GO" id="GO:2000008">
    <property type="term" value="P:regulation of protein localization to cell surface"/>
    <property type="evidence" value="ECO:0007669"/>
    <property type="project" value="UniProtKB-ARBA"/>
</dbReference>
<dbReference type="GO" id="GO:0005576">
    <property type="term" value="C:extracellular region"/>
    <property type="evidence" value="ECO:0007669"/>
    <property type="project" value="UniProtKB-SubCell"/>
</dbReference>
<dbReference type="InterPro" id="IPR044711">
    <property type="entry name" value="EC11-15"/>
</dbReference>